<accession>A0A369CDC5</accession>
<evidence type="ECO:0000256" key="1">
    <source>
        <dbReference type="ARBA" id="ARBA00000085"/>
    </source>
</evidence>
<evidence type="ECO:0000256" key="11">
    <source>
        <dbReference type="SAM" id="Phobius"/>
    </source>
</evidence>
<dbReference type="Pfam" id="PF00512">
    <property type="entry name" value="HisKA"/>
    <property type="match status" value="1"/>
</dbReference>
<keyword evidence="8 11" id="KW-1133">Transmembrane helix</keyword>
<dbReference type="PANTHER" id="PTHR45436">
    <property type="entry name" value="SENSOR HISTIDINE KINASE YKOH"/>
    <property type="match status" value="1"/>
</dbReference>
<gene>
    <name evidence="14" type="ORF">DFQ59_102256</name>
</gene>
<dbReference type="InterPro" id="IPR003661">
    <property type="entry name" value="HisK_dim/P_dom"/>
</dbReference>
<evidence type="ECO:0000256" key="2">
    <source>
        <dbReference type="ARBA" id="ARBA00004370"/>
    </source>
</evidence>
<dbReference type="InterPro" id="IPR005467">
    <property type="entry name" value="His_kinase_dom"/>
</dbReference>
<dbReference type="SUPFAM" id="SSF47384">
    <property type="entry name" value="Homodimeric domain of signal transducing histidine kinase"/>
    <property type="match status" value="1"/>
</dbReference>
<evidence type="ECO:0000256" key="3">
    <source>
        <dbReference type="ARBA" id="ARBA00012438"/>
    </source>
</evidence>
<dbReference type="AlphaFoldDB" id="A0A369CDC5"/>
<dbReference type="Gene3D" id="1.10.287.130">
    <property type="match status" value="1"/>
</dbReference>
<dbReference type="Gene3D" id="6.10.340.10">
    <property type="match status" value="1"/>
</dbReference>
<evidence type="ECO:0000256" key="8">
    <source>
        <dbReference type="ARBA" id="ARBA00022989"/>
    </source>
</evidence>
<dbReference type="PROSITE" id="PS50109">
    <property type="entry name" value="HIS_KIN"/>
    <property type="match status" value="1"/>
</dbReference>
<comment type="catalytic activity">
    <reaction evidence="1">
        <text>ATP + protein L-histidine = ADP + protein N-phospho-L-histidine.</text>
        <dbReference type="EC" id="2.7.13.3"/>
    </reaction>
</comment>
<dbReference type="InterPro" id="IPR036890">
    <property type="entry name" value="HATPase_C_sf"/>
</dbReference>
<dbReference type="CDD" id="cd00082">
    <property type="entry name" value="HisKA"/>
    <property type="match status" value="1"/>
</dbReference>
<comment type="caution">
    <text evidence="14">The sequence shown here is derived from an EMBL/GenBank/DDBJ whole genome shotgun (WGS) entry which is preliminary data.</text>
</comment>
<keyword evidence="4" id="KW-0597">Phosphoprotein</keyword>
<dbReference type="EC" id="2.7.13.3" evidence="3"/>
<proteinExistence type="predicted"/>
<protein>
    <recommendedName>
        <fullName evidence="3">histidine kinase</fullName>
        <ecNumber evidence="3">2.7.13.3</ecNumber>
    </recommendedName>
</protein>
<evidence type="ECO:0000256" key="9">
    <source>
        <dbReference type="ARBA" id="ARBA00023012"/>
    </source>
</evidence>
<dbReference type="PRINTS" id="PR00344">
    <property type="entry name" value="BCTRLSENSOR"/>
</dbReference>
<dbReference type="SUPFAM" id="SSF158472">
    <property type="entry name" value="HAMP domain-like"/>
    <property type="match status" value="1"/>
</dbReference>
<keyword evidence="9" id="KW-0902">Two-component regulatory system</keyword>
<dbReference type="RefSeq" id="WP_147275177.1">
    <property type="nucleotide sequence ID" value="NZ_QPJY01000002.1"/>
</dbReference>
<name>A0A369CDC5_9GAMM</name>
<evidence type="ECO:0000259" key="12">
    <source>
        <dbReference type="PROSITE" id="PS50109"/>
    </source>
</evidence>
<dbReference type="Pfam" id="PF00672">
    <property type="entry name" value="HAMP"/>
    <property type="match status" value="1"/>
</dbReference>
<evidence type="ECO:0000313" key="14">
    <source>
        <dbReference type="EMBL" id="RCX31909.1"/>
    </source>
</evidence>
<evidence type="ECO:0000256" key="7">
    <source>
        <dbReference type="ARBA" id="ARBA00022777"/>
    </source>
</evidence>
<evidence type="ECO:0000259" key="13">
    <source>
        <dbReference type="PROSITE" id="PS50885"/>
    </source>
</evidence>
<keyword evidence="7 14" id="KW-0418">Kinase</keyword>
<keyword evidence="5" id="KW-0808">Transferase</keyword>
<comment type="subcellular location">
    <subcellularLocation>
        <location evidence="2">Membrane</location>
    </subcellularLocation>
</comment>
<keyword evidence="10 11" id="KW-0472">Membrane</keyword>
<evidence type="ECO:0000256" key="10">
    <source>
        <dbReference type="ARBA" id="ARBA00023136"/>
    </source>
</evidence>
<feature type="transmembrane region" description="Helical" evidence="11">
    <location>
        <begin position="134"/>
        <end position="157"/>
    </location>
</feature>
<evidence type="ECO:0000256" key="6">
    <source>
        <dbReference type="ARBA" id="ARBA00022692"/>
    </source>
</evidence>
<keyword evidence="15" id="KW-1185">Reference proteome</keyword>
<evidence type="ECO:0000256" key="5">
    <source>
        <dbReference type="ARBA" id="ARBA00022679"/>
    </source>
</evidence>
<dbReference type="GO" id="GO:0005886">
    <property type="term" value="C:plasma membrane"/>
    <property type="evidence" value="ECO:0007669"/>
    <property type="project" value="TreeGrafter"/>
</dbReference>
<dbReference type="CDD" id="cd06225">
    <property type="entry name" value="HAMP"/>
    <property type="match status" value="1"/>
</dbReference>
<organism evidence="14 15">
    <name type="scientific">Thioalbus denitrificans</name>
    <dbReference type="NCBI Taxonomy" id="547122"/>
    <lineage>
        <taxon>Bacteria</taxon>
        <taxon>Pseudomonadati</taxon>
        <taxon>Pseudomonadota</taxon>
        <taxon>Gammaproteobacteria</taxon>
        <taxon>Chromatiales</taxon>
        <taxon>Ectothiorhodospiraceae</taxon>
        <taxon>Thioalbus</taxon>
    </lineage>
</organism>
<reference evidence="14 15" key="1">
    <citation type="submission" date="2018-07" db="EMBL/GenBank/DDBJ databases">
        <title>Genomic Encyclopedia of Type Strains, Phase IV (KMG-IV): sequencing the most valuable type-strain genomes for metagenomic binning, comparative biology and taxonomic classification.</title>
        <authorList>
            <person name="Goeker M."/>
        </authorList>
    </citation>
    <scope>NUCLEOTIDE SEQUENCE [LARGE SCALE GENOMIC DNA]</scope>
    <source>
        <strain evidence="14 15">DSM 26407</strain>
    </source>
</reference>
<evidence type="ECO:0000313" key="15">
    <source>
        <dbReference type="Proteomes" id="UP000252707"/>
    </source>
</evidence>
<dbReference type="SMART" id="SM00387">
    <property type="entry name" value="HATPase_c"/>
    <property type="match status" value="1"/>
</dbReference>
<dbReference type="SMART" id="SM00388">
    <property type="entry name" value="HisKA"/>
    <property type="match status" value="1"/>
</dbReference>
<dbReference type="InterPro" id="IPR004358">
    <property type="entry name" value="Sig_transdc_His_kin-like_C"/>
</dbReference>
<dbReference type="GO" id="GO:0000155">
    <property type="term" value="F:phosphorelay sensor kinase activity"/>
    <property type="evidence" value="ECO:0007669"/>
    <property type="project" value="InterPro"/>
</dbReference>
<sequence>MRFRRSLRARVVLAFALFGAGLSLLLMAGLFVAVHDLERRLVDEALTAELEDYISRRNRNPHSPPPDTTTVRGFVEPSERFSRDIPAAVRSLPEGRHALVLADRPYLVAVAERHGSRFWLLYDESQVLRRERQIILILAGAALLMTLLSAAGGLWLAGRVIAPVSQLSRRVQTLGPGDLPAALGQDYPRDEVGELARAFERFQRRLQAFIRRERAFTADISHELRTPLAVISGAAEVLLTDPALESRARARVERIARAVDEMGELTSALLVLAREEAGEAVTTAQCDVDSLIHEIVEKHRHLLRDKPVTVELGADDSPCVAAERTLLAVVLGNLVRNAFTYTRAGRIRIHLDRDGVVVEDTGPGLPQELGERILEPHVSGPGSAGAGIGLSLVRRICNRYGWRLELASQSGEGTRARLRFGSQHTPS</sequence>
<feature type="transmembrane region" description="Helical" evidence="11">
    <location>
        <begin position="12"/>
        <end position="34"/>
    </location>
</feature>
<dbReference type="InterPro" id="IPR003660">
    <property type="entry name" value="HAMP_dom"/>
</dbReference>
<dbReference type="SUPFAM" id="SSF55874">
    <property type="entry name" value="ATPase domain of HSP90 chaperone/DNA topoisomerase II/histidine kinase"/>
    <property type="match status" value="1"/>
</dbReference>
<dbReference type="InterPro" id="IPR036097">
    <property type="entry name" value="HisK_dim/P_sf"/>
</dbReference>
<dbReference type="Gene3D" id="3.30.565.10">
    <property type="entry name" value="Histidine kinase-like ATPase, C-terminal domain"/>
    <property type="match status" value="1"/>
</dbReference>
<dbReference type="InterPro" id="IPR003594">
    <property type="entry name" value="HATPase_dom"/>
</dbReference>
<dbReference type="SMART" id="SM00304">
    <property type="entry name" value="HAMP"/>
    <property type="match status" value="1"/>
</dbReference>
<dbReference type="OrthoDB" id="9121563at2"/>
<dbReference type="Pfam" id="PF02518">
    <property type="entry name" value="HATPase_c"/>
    <property type="match status" value="1"/>
</dbReference>
<dbReference type="InterPro" id="IPR050428">
    <property type="entry name" value="TCS_sensor_his_kinase"/>
</dbReference>
<keyword evidence="6 11" id="KW-0812">Transmembrane</keyword>
<feature type="domain" description="HAMP" evidence="13">
    <location>
        <begin position="158"/>
        <end position="211"/>
    </location>
</feature>
<dbReference type="EMBL" id="QPJY01000002">
    <property type="protein sequence ID" value="RCX31909.1"/>
    <property type="molecule type" value="Genomic_DNA"/>
</dbReference>
<dbReference type="PROSITE" id="PS50885">
    <property type="entry name" value="HAMP"/>
    <property type="match status" value="1"/>
</dbReference>
<dbReference type="PANTHER" id="PTHR45436:SF16">
    <property type="entry name" value="HISTIDINE KINASE"/>
    <property type="match status" value="1"/>
</dbReference>
<evidence type="ECO:0000256" key="4">
    <source>
        <dbReference type="ARBA" id="ARBA00022553"/>
    </source>
</evidence>
<feature type="domain" description="Histidine kinase" evidence="12">
    <location>
        <begin position="219"/>
        <end position="424"/>
    </location>
</feature>
<dbReference type="Proteomes" id="UP000252707">
    <property type="component" value="Unassembled WGS sequence"/>
</dbReference>